<dbReference type="HAMAP" id="MF_00688">
    <property type="entry name" value="Leu_Phe_trans"/>
    <property type="match status" value="1"/>
</dbReference>
<comment type="similarity">
    <text evidence="4">Belongs to the L/F-transferase family.</text>
</comment>
<evidence type="ECO:0000256" key="1">
    <source>
        <dbReference type="ARBA" id="ARBA00022490"/>
    </source>
</evidence>
<dbReference type="InterPro" id="IPR042203">
    <property type="entry name" value="Leu/Phe-tRNA_Trfase_C"/>
</dbReference>
<dbReference type="AlphaFoldDB" id="A0AA86JKG8"/>
<evidence type="ECO:0000256" key="2">
    <source>
        <dbReference type="ARBA" id="ARBA00022679"/>
    </source>
</evidence>
<evidence type="ECO:0000313" key="6">
    <source>
        <dbReference type="Proteomes" id="UP001329151"/>
    </source>
</evidence>
<reference evidence="5 6" key="1">
    <citation type="submission" date="2023-10" db="EMBL/GenBank/DDBJ databases">
        <title>Complete Genome Sequence of Limnobacter thiooxidans CS-K2T, Isolated from freshwater lake sediments in Bavaria, Germany.</title>
        <authorList>
            <person name="Naruki M."/>
            <person name="Watanabe A."/>
            <person name="Warashina T."/>
            <person name="Morita T."/>
            <person name="Arakawa K."/>
        </authorList>
    </citation>
    <scope>NUCLEOTIDE SEQUENCE [LARGE SCALE GENOMIC DNA]</scope>
    <source>
        <strain evidence="5 6">CS-K2</strain>
    </source>
</reference>
<name>A0AA86JKG8_9BURK</name>
<keyword evidence="2 4" id="KW-0808">Transferase</keyword>
<keyword evidence="6" id="KW-1185">Reference proteome</keyword>
<dbReference type="EC" id="2.3.2.6" evidence="4"/>
<dbReference type="Pfam" id="PF03588">
    <property type="entry name" value="Leu_Phe_trans"/>
    <property type="match status" value="1"/>
</dbReference>
<dbReference type="GO" id="GO:0030163">
    <property type="term" value="P:protein catabolic process"/>
    <property type="evidence" value="ECO:0007669"/>
    <property type="project" value="UniProtKB-UniRule"/>
</dbReference>
<evidence type="ECO:0000256" key="4">
    <source>
        <dbReference type="HAMAP-Rule" id="MF_00688"/>
    </source>
</evidence>
<dbReference type="InterPro" id="IPR016181">
    <property type="entry name" value="Acyl_CoA_acyltransferase"/>
</dbReference>
<dbReference type="GO" id="GO:0005737">
    <property type="term" value="C:cytoplasm"/>
    <property type="evidence" value="ECO:0007669"/>
    <property type="project" value="UniProtKB-SubCell"/>
</dbReference>
<dbReference type="PANTHER" id="PTHR30098:SF2">
    <property type="entry name" value="LEUCYL_PHENYLALANYL-TRNA--PROTEIN TRANSFERASE"/>
    <property type="match status" value="1"/>
</dbReference>
<dbReference type="InterPro" id="IPR042221">
    <property type="entry name" value="Leu/Phe-tRNA_Trfase_N"/>
</dbReference>
<dbReference type="GO" id="GO:0008914">
    <property type="term" value="F:leucyl-tRNA--protein transferase activity"/>
    <property type="evidence" value="ECO:0007669"/>
    <property type="project" value="UniProtKB-UniRule"/>
</dbReference>
<dbReference type="EMBL" id="AP028947">
    <property type="protein sequence ID" value="BET26167.1"/>
    <property type="molecule type" value="Genomic_DNA"/>
</dbReference>
<dbReference type="Gene3D" id="3.30.70.3550">
    <property type="entry name" value="Leucyl/phenylalanyl-tRNA-protein transferase, N-terminal domain"/>
    <property type="match status" value="1"/>
</dbReference>
<comment type="subcellular location">
    <subcellularLocation>
        <location evidence="4">Cytoplasm</location>
    </subcellularLocation>
</comment>
<accession>A0AA86JKG8</accession>
<proteinExistence type="inferred from homology"/>
<dbReference type="PANTHER" id="PTHR30098">
    <property type="entry name" value="LEUCYL/PHENYLALANYL-TRNA--PROTEIN TRANSFERASE"/>
    <property type="match status" value="1"/>
</dbReference>
<keyword evidence="1 4" id="KW-0963">Cytoplasm</keyword>
<organism evidence="5 6">
    <name type="scientific">Limnobacter thiooxidans</name>
    <dbReference type="NCBI Taxonomy" id="131080"/>
    <lineage>
        <taxon>Bacteria</taxon>
        <taxon>Pseudomonadati</taxon>
        <taxon>Pseudomonadota</taxon>
        <taxon>Betaproteobacteria</taxon>
        <taxon>Burkholderiales</taxon>
        <taxon>Burkholderiaceae</taxon>
        <taxon>Limnobacter</taxon>
    </lineage>
</organism>
<comment type="catalytic activity">
    <reaction evidence="4">
        <text>L-phenylalanyl-tRNA(Phe) + an N-terminal L-alpha-aminoacyl-[protein] = an N-terminal L-phenylalanyl-L-alpha-aminoacyl-[protein] + tRNA(Phe)</text>
        <dbReference type="Rhea" id="RHEA:43632"/>
        <dbReference type="Rhea" id="RHEA-COMP:9668"/>
        <dbReference type="Rhea" id="RHEA-COMP:9699"/>
        <dbReference type="Rhea" id="RHEA-COMP:10636"/>
        <dbReference type="Rhea" id="RHEA-COMP:10637"/>
        <dbReference type="ChEBI" id="CHEBI:78442"/>
        <dbReference type="ChEBI" id="CHEBI:78531"/>
        <dbReference type="ChEBI" id="CHEBI:78597"/>
        <dbReference type="ChEBI" id="CHEBI:83561"/>
        <dbReference type="EC" id="2.3.2.6"/>
    </reaction>
</comment>
<comment type="function">
    <text evidence="4">Functions in the N-end rule pathway of protein degradation where it conjugates Leu, Phe and, less efficiently, Met from aminoacyl-tRNAs to the N-termini of proteins containing an N-terminal arginine or lysine.</text>
</comment>
<dbReference type="Gene3D" id="3.40.630.70">
    <property type="entry name" value="Leucyl/phenylalanyl-tRNA-protein transferase, C-terminal domain"/>
    <property type="match status" value="1"/>
</dbReference>
<dbReference type="SUPFAM" id="SSF55729">
    <property type="entry name" value="Acyl-CoA N-acyltransferases (Nat)"/>
    <property type="match status" value="1"/>
</dbReference>
<keyword evidence="3 4" id="KW-0012">Acyltransferase</keyword>
<comment type="catalytic activity">
    <reaction evidence="4">
        <text>N-terminal L-lysyl-[protein] + L-leucyl-tRNA(Leu) = N-terminal L-leucyl-L-lysyl-[protein] + tRNA(Leu) + H(+)</text>
        <dbReference type="Rhea" id="RHEA:12340"/>
        <dbReference type="Rhea" id="RHEA-COMP:9613"/>
        <dbReference type="Rhea" id="RHEA-COMP:9622"/>
        <dbReference type="Rhea" id="RHEA-COMP:12670"/>
        <dbReference type="Rhea" id="RHEA-COMP:12671"/>
        <dbReference type="ChEBI" id="CHEBI:15378"/>
        <dbReference type="ChEBI" id="CHEBI:65249"/>
        <dbReference type="ChEBI" id="CHEBI:78442"/>
        <dbReference type="ChEBI" id="CHEBI:78494"/>
        <dbReference type="ChEBI" id="CHEBI:133043"/>
        <dbReference type="EC" id="2.3.2.6"/>
    </reaction>
</comment>
<dbReference type="InterPro" id="IPR004616">
    <property type="entry name" value="Leu/Phe-tRNA_Trfase"/>
</dbReference>
<dbReference type="NCBIfam" id="TIGR00667">
    <property type="entry name" value="aat"/>
    <property type="match status" value="1"/>
</dbReference>
<protein>
    <recommendedName>
        <fullName evidence="4">Leucyl/phenylalanyl-tRNA--protein transferase</fullName>
        <ecNumber evidence="4">2.3.2.6</ecNumber>
    </recommendedName>
    <alternativeName>
        <fullName evidence="4">L/F-transferase</fullName>
    </alternativeName>
    <alternativeName>
        <fullName evidence="4">Leucyltransferase</fullName>
    </alternativeName>
    <alternativeName>
        <fullName evidence="4">Phenyalanyltransferase</fullName>
    </alternativeName>
</protein>
<dbReference type="Proteomes" id="UP001329151">
    <property type="component" value="Chromosome"/>
</dbReference>
<sequence>MSRTTIPWIDSPSDFPPTDEALQYPPGLLAASHQINADWLQASYAKGIFPWYSNNEPVLWWSTNPRAVLFTAEFKLHRSLAKAVKKIALDPERAIRLNTAFERVMRACAAPRPGQDGTWITEEIIAAYVELHHRGFAHSVEHWHGNALIGGLYCVAMGKMVYGESMFSTQTDASKVAFAHFVYWLKSQNVHIIDCQQATGHLMSMGARTVSRKVFETEMANSIVQPTLNWEPRELTWTYDQT</sequence>
<evidence type="ECO:0000256" key="3">
    <source>
        <dbReference type="ARBA" id="ARBA00023315"/>
    </source>
</evidence>
<evidence type="ECO:0000313" key="5">
    <source>
        <dbReference type="EMBL" id="BET26167.1"/>
    </source>
</evidence>
<dbReference type="RefSeq" id="WP_130556340.1">
    <property type="nucleotide sequence ID" value="NZ_AP028947.1"/>
</dbReference>
<comment type="catalytic activity">
    <reaction evidence="4">
        <text>N-terminal L-arginyl-[protein] + L-leucyl-tRNA(Leu) = N-terminal L-leucyl-L-arginyl-[protein] + tRNA(Leu) + H(+)</text>
        <dbReference type="Rhea" id="RHEA:50416"/>
        <dbReference type="Rhea" id="RHEA-COMP:9613"/>
        <dbReference type="Rhea" id="RHEA-COMP:9622"/>
        <dbReference type="Rhea" id="RHEA-COMP:12672"/>
        <dbReference type="Rhea" id="RHEA-COMP:12673"/>
        <dbReference type="ChEBI" id="CHEBI:15378"/>
        <dbReference type="ChEBI" id="CHEBI:64719"/>
        <dbReference type="ChEBI" id="CHEBI:78442"/>
        <dbReference type="ChEBI" id="CHEBI:78494"/>
        <dbReference type="ChEBI" id="CHEBI:133044"/>
        <dbReference type="EC" id="2.3.2.6"/>
    </reaction>
</comment>
<dbReference type="KEGG" id="lto:RGQ30_16680"/>
<gene>
    <name evidence="4 5" type="primary">aat</name>
    <name evidence="5" type="ORF">RGQ30_16680</name>
</gene>